<dbReference type="PANTHER" id="PTHR30126:SF39">
    <property type="entry name" value="HTH-TYPE TRANSCRIPTIONAL REGULATOR CYSL"/>
    <property type="match status" value="1"/>
</dbReference>
<proteinExistence type="inferred from homology"/>
<dbReference type="Pfam" id="PF00126">
    <property type="entry name" value="HTH_1"/>
    <property type="match status" value="1"/>
</dbReference>
<dbReference type="EMBL" id="CP115165">
    <property type="protein sequence ID" value="WDA59433.1"/>
    <property type="molecule type" value="Genomic_DNA"/>
</dbReference>
<evidence type="ECO:0000313" key="6">
    <source>
        <dbReference type="EMBL" id="WDA59433.1"/>
    </source>
</evidence>
<evidence type="ECO:0000256" key="4">
    <source>
        <dbReference type="ARBA" id="ARBA00023163"/>
    </source>
</evidence>
<evidence type="ECO:0000256" key="2">
    <source>
        <dbReference type="ARBA" id="ARBA00023015"/>
    </source>
</evidence>
<reference evidence="6 7" key="1">
    <citation type="submission" date="2022-12" db="EMBL/GenBank/DDBJ databases">
        <title>Genome Sequence of Deinococcus aquaticus Type Strain PB314.</title>
        <authorList>
            <person name="Albert C."/>
            <person name="Hill J."/>
            <person name="Boren L."/>
            <person name="Scholz-Ng S."/>
            <person name="Fatema N."/>
            <person name="Grosso R."/>
            <person name="Soboslay E."/>
            <person name="Tuohy J."/>
        </authorList>
    </citation>
    <scope>NUCLEOTIDE SEQUENCE [LARGE SCALE GENOMIC DNA]</scope>
    <source>
        <strain evidence="6 7">PB-314</strain>
    </source>
</reference>
<dbReference type="Gene3D" id="1.10.10.10">
    <property type="entry name" value="Winged helix-like DNA-binding domain superfamily/Winged helix DNA-binding domain"/>
    <property type="match status" value="1"/>
</dbReference>
<dbReference type="Pfam" id="PF03466">
    <property type="entry name" value="LysR_substrate"/>
    <property type="match status" value="1"/>
</dbReference>
<name>A0ABY7V2N0_9DEIO</name>
<feature type="domain" description="HTH lysR-type" evidence="5">
    <location>
        <begin position="1"/>
        <end position="59"/>
    </location>
</feature>
<keyword evidence="2" id="KW-0805">Transcription regulation</keyword>
<dbReference type="CDD" id="cd05466">
    <property type="entry name" value="PBP2_LTTR_substrate"/>
    <property type="match status" value="1"/>
</dbReference>
<evidence type="ECO:0000256" key="3">
    <source>
        <dbReference type="ARBA" id="ARBA00023125"/>
    </source>
</evidence>
<dbReference type="SUPFAM" id="SSF53850">
    <property type="entry name" value="Periplasmic binding protein-like II"/>
    <property type="match status" value="1"/>
</dbReference>
<gene>
    <name evidence="6" type="ORF">M8445_04265</name>
</gene>
<dbReference type="InterPro" id="IPR036388">
    <property type="entry name" value="WH-like_DNA-bd_sf"/>
</dbReference>
<dbReference type="PROSITE" id="PS50931">
    <property type="entry name" value="HTH_LYSR"/>
    <property type="match status" value="1"/>
</dbReference>
<sequence length="307" mass="32789">MASLDPFRVFVAVYRAGSLSRAARDRHLTQPAVSAQLAALEARMGEPLFLRTPRGVTPTERGKLLYAQVAQSVDHLQAASAALRGSPAPPGPLRLGLTPEVLHGFALPRLAGLPGALHVTFGEDRALLAALGSGTLDAALVTTEPEGRQLTAQVVTEMPFALIGPPDWDAAPTLPATLGAWLNARPWVSYSVELPVTRRFFTGTLGQRFAARQALIAPDLRAVVRAVTLGMGASLVPLFAAQEALDAGQVRELWPARSRIPAARWWLAQRAADEARPDLHALRGALQTGPLPDVIRVPSVPTRIRPD</sequence>
<comment type="similarity">
    <text evidence="1">Belongs to the LysR transcriptional regulatory family.</text>
</comment>
<organism evidence="6 7">
    <name type="scientific">Deinococcus aquaticus</name>
    <dbReference type="NCBI Taxonomy" id="328692"/>
    <lineage>
        <taxon>Bacteria</taxon>
        <taxon>Thermotogati</taxon>
        <taxon>Deinococcota</taxon>
        <taxon>Deinococci</taxon>
        <taxon>Deinococcales</taxon>
        <taxon>Deinococcaceae</taxon>
        <taxon>Deinococcus</taxon>
    </lineage>
</organism>
<dbReference type="Gene3D" id="3.40.190.10">
    <property type="entry name" value="Periplasmic binding protein-like II"/>
    <property type="match status" value="2"/>
</dbReference>
<evidence type="ECO:0000313" key="7">
    <source>
        <dbReference type="Proteomes" id="UP001217044"/>
    </source>
</evidence>
<dbReference type="InterPro" id="IPR005119">
    <property type="entry name" value="LysR_subst-bd"/>
</dbReference>
<keyword evidence="7" id="KW-1185">Reference proteome</keyword>
<evidence type="ECO:0000256" key="1">
    <source>
        <dbReference type="ARBA" id="ARBA00009437"/>
    </source>
</evidence>
<keyword evidence="4" id="KW-0804">Transcription</keyword>
<dbReference type="InterPro" id="IPR000847">
    <property type="entry name" value="LysR_HTH_N"/>
</dbReference>
<evidence type="ECO:0000259" key="5">
    <source>
        <dbReference type="PROSITE" id="PS50931"/>
    </source>
</evidence>
<accession>A0ABY7V2N0</accession>
<keyword evidence="3" id="KW-0238">DNA-binding</keyword>
<dbReference type="PANTHER" id="PTHR30126">
    <property type="entry name" value="HTH-TYPE TRANSCRIPTIONAL REGULATOR"/>
    <property type="match status" value="1"/>
</dbReference>
<dbReference type="PRINTS" id="PR00039">
    <property type="entry name" value="HTHLYSR"/>
</dbReference>
<protein>
    <submittedName>
        <fullName evidence="6">LysR family transcriptional regulator</fullName>
    </submittedName>
</protein>
<dbReference type="RefSeq" id="WP_273989932.1">
    <property type="nucleotide sequence ID" value="NZ_BAABQT010000014.1"/>
</dbReference>
<dbReference type="Proteomes" id="UP001217044">
    <property type="component" value="Chromosome"/>
</dbReference>
<dbReference type="InterPro" id="IPR036390">
    <property type="entry name" value="WH_DNA-bd_sf"/>
</dbReference>
<dbReference type="SUPFAM" id="SSF46785">
    <property type="entry name" value="Winged helix' DNA-binding domain"/>
    <property type="match status" value="1"/>
</dbReference>